<dbReference type="Proteomes" id="UP000048984">
    <property type="component" value="Unassembled WGS sequence"/>
</dbReference>
<dbReference type="STRING" id="665126.ABB55_16095"/>
<feature type="domain" description="Isochorismatase-like" evidence="2">
    <location>
        <begin position="32"/>
        <end position="219"/>
    </location>
</feature>
<dbReference type="GO" id="GO:0016787">
    <property type="term" value="F:hydrolase activity"/>
    <property type="evidence" value="ECO:0007669"/>
    <property type="project" value="UniProtKB-KW"/>
</dbReference>
<evidence type="ECO:0000259" key="2">
    <source>
        <dbReference type="Pfam" id="PF00857"/>
    </source>
</evidence>
<dbReference type="PANTHER" id="PTHR43540">
    <property type="entry name" value="PEROXYUREIDOACRYLATE/UREIDOACRYLATE AMIDOHYDROLASE-RELATED"/>
    <property type="match status" value="1"/>
</dbReference>
<gene>
    <name evidence="3" type="ORF">ABB55_16095</name>
</gene>
<keyword evidence="4" id="KW-1185">Reference proteome</keyword>
<dbReference type="PANTHER" id="PTHR43540:SF6">
    <property type="entry name" value="ISOCHORISMATASE-LIKE DOMAIN-CONTAINING PROTEIN"/>
    <property type="match status" value="1"/>
</dbReference>
<sequence>MHKIAIPPFVIDRVMQRRGRLHVFDRIDPVRTAMIVVDLQNGFMAPGQPSEIANAREIVPNVNAIGDALRAAGGQVVYIQNTVTDATRASWGTWFDHFMEPGLRGRMIEAFTRGSFGHAIYPDLTVQPQDWAIEKERFGAFVPGSSDLHERLQAAGIDTLLIVGTATNVCCESTARDAMMMNYKVVFLSDANACRTDEEHNATLGNMLALFADVRSTEEVVAMIEAGGAAALADAAE</sequence>
<dbReference type="EMBL" id="LJYW01000001">
    <property type="protein sequence ID" value="KPL53545.1"/>
    <property type="molecule type" value="Genomic_DNA"/>
</dbReference>
<keyword evidence="1" id="KW-0378">Hydrolase</keyword>
<dbReference type="SUPFAM" id="SSF52499">
    <property type="entry name" value="Isochorismatase-like hydrolases"/>
    <property type="match status" value="1"/>
</dbReference>
<dbReference type="InterPro" id="IPR000868">
    <property type="entry name" value="Isochorismatase-like_dom"/>
</dbReference>
<organism evidence="3 4">
    <name type="scientific">Prosthecodimorpha hirschii</name>
    <dbReference type="NCBI Taxonomy" id="665126"/>
    <lineage>
        <taxon>Bacteria</taxon>
        <taxon>Pseudomonadati</taxon>
        <taxon>Pseudomonadota</taxon>
        <taxon>Alphaproteobacteria</taxon>
        <taxon>Hyphomicrobiales</taxon>
        <taxon>Ancalomicrobiaceae</taxon>
        <taxon>Prosthecodimorpha</taxon>
    </lineage>
</organism>
<accession>A0A0N8GF76</accession>
<proteinExistence type="predicted"/>
<dbReference type="AlphaFoldDB" id="A0A0N8GF76"/>
<name>A0A0N8GF76_9HYPH</name>
<evidence type="ECO:0000313" key="4">
    <source>
        <dbReference type="Proteomes" id="UP000048984"/>
    </source>
</evidence>
<evidence type="ECO:0000256" key="1">
    <source>
        <dbReference type="ARBA" id="ARBA00022801"/>
    </source>
</evidence>
<reference evidence="3 4" key="1">
    <citation type="submission" date="2015-09" db="EMBL/GenBank/DDBJ databases">
        <authorList>
            <consortium name="Swine Surveillance"/>
        </authorList>
    </citation>
    <scope>NUCLEOTIDE SEQUENCE [LARGE SCALE GENOMIC DNA]</scope>
    <source>
        <strain evidence="3 4">16</strain>
    </source>
</reference>
<dbReference type="Pfam" id="PF00857">
    <property type="entry name" value="Isochorismatase"/>
    <property type="match status" value="1"/>
</dbReference>
<reference evidence="3 4" key="2">
    <citation type="submission" date="2015-10" db="EMBL/GenBank/DDBJ databases">
        <title>Draft Genome Sequence of Prosthecomicrobium hirschii ATCC 27832.</title>
        <authorList>
            <person name="Daniel J."/>
            <person name="Givan S.A."/>
            <person name="Brun Y.V."/>
            <person name="Brown P.J."/>
        </authorList>
    </citation>
    <scope>NUCLEOTIDE SEQUENCE [LARGE SCALE GENOMIC DNA]</scope>
    <source>
        <strain evidence="3 4">16</strain>
    </source>
</reference>
<dbReference type="CDD" id="cd00431">
    <property type="entry name" value="cysteine_hydrolases"/>
    <property type="match status" value="1"/>
</dbReference>
<comment type="caution">
    <text evidence="3">The sequence shown here is derived from an EMBL/GenBank/DDBJ whole genome shotgun (WGS) entry which is preliminary data.</text>
</comment>
<evidence type="ECO:0000313" key="3">
    <source>
        <dbReference type="EMBL" id="KPL53545.1"/>
    </source>
</evidence>
<protein>
    <recommendedName>
        <fullName evidence="2">Isochorismatase-like domain-containing protein</fullName>
    </recommendedName>
</protein>
<dbReference type="InterPro" id="IPR050272">
    <property type="entry name" value="Isochorismatase-like_hydrls"/>
</dbReference>
<dbReference type="Gene3D" id="3.40.50.850">
    <property type="entry name" value="Isochorismatase-like"/>
    <property type="match status" value="1"/>
</dbReference>
<dbReference type="InterPro" id="IPR036380">
    <property type="entry name" value="Isochorismatase-like_sf"/>
</dbReference>
<dbReference type="RefSeq" id="WP_054359709.1">
    <property type="nucleotide sequence ID" value="NZ_LJYW01000001.1"/>
</dbReference>